<proteinExistence type="predicted"/>
<evidence type="ECO:0000256" key="1">
    <source>
        <dbReference type="SAM" id="MobiDB-lite"/>
    </source>
</evidence>
<sequence>MAACLELPGRGPPAICAEERRGTTATNGSRPAGICSAAQARQGRDKV</sequence>
<evidence type="ECO:0000313" key="2">
    <source>
        <dbReference type="EMBL" id="JAD57263.1"/>
    </source>
</evidence>
<dbReference type="EMBL" id="GBRH01240632">
    <property type="protein sequence ID" value="JAD57263.1"/>
    <property type="molecule type" value="Transcribed_RNA"/>
</dbReference>
<reference evidence="2" key="1">
    <citation type="submission" date="2014-09" db="EMBL/GenBank/DDBJ databases">
        <authorList>
            <person name="Magalhaes I.L.F."/>
            <person name="Oliveira U."/>
            <person name="Santos F.R."/>
            <person name="Vidigal T.H.D.A."/>
            <person name="Brescovit A.D."/>
            <person name="Santos A.J."/>
        </authorList>
    </citation>
    <scope>NUCLEOTIDE SEQUENCE</scope>
    <source>
        <tissue evidence="2">Shoot tissue taken approximately 20 cm above the soil surface</tissue>
    </source>
</reference>
<reference evidence="2" key="2">
    <citation type="journal article" date="2015" name="Data Brief">
        <title>Shoot transcriptome of the giant reed, Arundo donax.</title>
        <authorList>
            <person name="Barrero R.A."/>
            <person name="Guerrero F.D."/>
            <person name="Moolhuijzen P."/>
            <person name="Goolsby J.A."/>
            <person name="Tidwell J."/>
            <person name="Bellgard S.E."/>
            <person name="Bellgard M.I."/>
        </authorList>
    </citation>
    <scope>NUCLEOTIDE SEQUENCE</scope>
    <source>
        <tissue evidence="2">Shoot tissue taken approximately 20 cm above the soil surface</tissue>
    </source>
</reference>
<accession>A0A0A9B543</accession>
<organism evidence="2">
    <name type="scientific">Arundo donax</name>
    <name type="common">Giant reed</name>
    <name type="synonym">Donax arundinaceus</name>
    <dbReference type="NCBI Taxonomy" id="35708"/>
    <lineage>
        <taxon>Eukaryota</taxon>
        <taxon>Viridiplantae</taxon>
        <taxon>Streptophyta</taxon>
        <taxon>Embryophyta</taxon>
        <taxon>Tracheophyta</taxon>
        <taxon>Spermatophyta</taxon>
        <taxon>Magnoliopsida</taxon>
        <taxon>Liliopsida</taxon>
        <taxon>Poales</taxon>
        <taxon>Poaceae</taxon>
        <taxon>PACMAD clade</taxon>
        <taxon>Arundinoideae</taxon>
        <taxon>Arundineae</taxon>
        <taxon>Arundo</taxon>
    </lineage>
</organism>
<dbReference type="AlphaFoldDB" id="A0A0A9B543"/>
<feature type="region of interest" description="Disordered" evidence="1">
    <location>
        <begin position="21"/>
        <end position="47"/>
    </location>
</feature>
<protein>
    <submittedName>
        <fullName evidence="2">Uncharacterized protein</fullName>
    </submittedName>
</protein>
<name>A0A0A9B543_ARUDO</name>